<feature type="transmembrane region" description="Helical" evidence="1">
    <location>
        <begin position="84"/>
        <end position="105"/>
    </location>
</feature>
<protein>
    <recommendedName>
        <fullName evidence="5">DUF4129 domain-containing protein</fullName>
    </recommendedName>
</protein>
<dbReference type="EMBL" id="QWFX01000005">
    <property type="protein sequence ID" value="RIJ32869.1"/>
    <property type="molecule type" value="Genomic_DNA"/>
</dbReference>
<evidence type="ECO:0000256" key="1">
    <source>
        <dbReference type="SAM" id="Phobius"/>
    </source>
</evidence>
<keyword evidence="1" id="KW-0472">Membrane</keyword>
<organism evidence="3 4">
    <name type="scientific">Henriciella mobilis</name>
    <dbReference type="NCBI Taxonomy" id="2305467"/>
    <lineage>
        <taxon>Bacteria</taxon>
        <taxon>Pseudomonadati</taxon>
        <taxon>Pseudomonadota</taxon>
        <taxon>Alphaproteobacteria</taxon>
        <taxon>Hyphomonadales</taxon>
        <taxon>Hyphomonadaceae</taxon>
        <taxon>Henriciella</taxon>
    </lineage>
</organism>
<accession>A0A399RSA0</accession>
<gene>
    <name evidence="3" type="ORF">D1223_03205</name>
</gene>
<reference evidence="3 4" key="1">
    <citation type="submission" date="2018-08" db="EMBL/GenBank/DDBJ databases">
        <title>Henriciella mobilis sp. nov., isolated from seawater.</title>
        <authorList>
            <person name="Cheng H."/>
            <person name="Wu Y.-H."/>
            <person name="Xu X.-W."/>
            <person name="Guo L.-L."/>
        </authorList>
    </citation>
    <scope>NUCLEOTIDE SEQUENCE [LARGE SCALE GENOMIC DNA]</scope>
    <source>
        <strain evidence="3 4">JN25</strain>
    </source>
</reference>
<keyword evidence="2" id="KW-0732">Signal</keyword>
<evidence type="ECO:0000256" key="2">
    <source>
        <dbReference type="SAM" id="SignalP"/>
    </source>
</evidence>
<proteinExistence type="predicted"/>
<keyword evidence="4" id="KW-1185">Reference proteome</keyword>
<feature type="signal peptide" evidence="2">
    <location>
        <begin position="1"/>
        <end position="19"/>
    </location>
</feature>
<evidence type="ECO:0008006" key="5">
    <source>
        <dbReference type="Google" id="ProtNLM"/>
    </source>
</evidence>
<keyword evidence="1" id="KW-0812">Transmembrane</keyword>
<sequence>MLVACVMLLGPMLVPAASAQDTQAPPDREQVERLVDAHTANDRLQTERPEWTPEPVETRPRQRNPFIEWIGDFFAMIFRNFGWLFQWILFAAITGAILYALWYMFGDVARLRFRREKTDDGPEVSDIEDQRPDPKRAATLLEEADALAAEGRFAEAVHLLLFRSIEDLRERRSGGVPQSLTAREISSLSDLTQRTREALSPIIRIVENSFFGGRPVDQTGWQSARSSYESFAFGGAAA</sequence>
<feature type="chain" id="PRO_5017283355" description="DUF4129 domain-containing protein" evidence="2">
    <location>
        <begin position="20"/>
        <end position="238"/>
    </location>
</feature>
<dbReference type="AlphaFoldDB" id="A0A399RSA0"/>
<evidence type="ECO:0000313" key="3">
    <source>
        <dbReference type="EMBL" id="RIJ32869.1"/>
    </source>
</evidence>
<name>A0A399RSA0_9PROT</name>
<evidence type="ECO:0000313" key="4">
    <source>
        <dbReference type="Proteomes" id="UP000266385"/>
    </source>
</evidence>
<keyword evidence="1" id="KW-1133">Transmembrane helix</keyword>
<comment type="caution">
    <text evidence="3">The sequence shown here is derived from an EMBL/GenBank/DDBJ whole genome shotgun (WGS) entry which is preliminary data.</text>
</comment>
<dbReference type="Proteomes" id="UP000266385">
    <property type="component" value="Unassembled WGS sequence"/>
</dbReference>